<keyword evidence="1" id="KW-0812">Transmembrane</keyword>
<organism evidence="2 3">
    <name type="scientific">Paracoccus broussonetiae</name>
    <dbReference type="NCBI Taxonomy" id="3075834"/>
    <lineage>
        <taxon>Bacteria</taxon>
        <taxon>Pseudomonadati</taxon>
        <taxon>Pseudomonadota</taxon>
        <taxon>Alphaproteobacteria</taxon>
        <taxon>Rhodobacterales</taxon>
        <taxon>Paracoccaceae</taxon>
        <taxon>Paracoccus</taxon>
    </lineage>
</organism>
<dbReference type="RefSeq" id="WP_311758259.1">
    <property type="nucleotide sequence ID" value="NZ_JAVRQI010000003.1"/>
</dbReference>
<accession>A0ABU3EAA0</accession>
<dbReference type="Proteomes" id="UP001251085">
    <property type="component" value="Unassembled WGS sequence"/>
</dbReference>
<keyword evidence="3" id="KW-1185">Reference proteome</keyword>
<sequence length="46" mass="5371">MSKFWPLLLLTPAVIIVSLILLLNWQLNRLDRVYLPEPPAQQAKEE</sequence>
<evidence type="ECO:0000313" key="2">
    <source>
        <dbReference type="EMBL" id="MDT1061155.1"/>
    </source>
</evidence>
<gene>
    <name evidence="2" type="ORF">RM190_04740</name>
</gene>
<proteinExistence type="predicted"/>
<comment type="caution">
    <text evidence="2">The sequence shown here is derived from an EMBL/GenBank/DDBJ whole genome shotgun (WGS) entry which is preliminary data.</text>
</comment>
<keyword evidence="1" id="KW-1133">Transmembrane helix</keyword>
<evidence type="ECO:0000256" key="1">
    <source>
        <dbReference type="SAM" id="Phobius"/>
    </source>
</evidence>
<evidence type="ECO:0000313" key="3">
    <source>
        <dbReference type="Proteomes" id="UP001251085"/>
    </source>
</evidence>
<keyword evidence="1" id="KW-0472">Membrane</keyword>
<dbReference type="EMBL" id="JAVRQI010000003">
    <property type="protein sequence ID" value="MDT1061155.1"/>
    <property type="molecule type" value="Genomic_DNA"/>
</dbReference>
<name>A0ABU3EAA0_9RHOB</name>
<feature type="transmembrane region" description="Helical" evidence="1">
    <location>
        <begin position="7"/>
        <end position="27"/>
    </location>
</feature>
<protein>
    <recommendedName>
        <fullName evidence="4">SURF1-like protein</fullName>
    </recommendedName>
</protein>
<reference evidence="3" key="1">
    <citation type="submission" date="2023-07" db="EMBL/GenBank/DDBJ databases">
        <title>Characterization of two Paracoccaceae strains isolated from Phycosphere and proposal of Xinfangfangia lacusdiani sp. nov.</title>
        <authorList>
            <person name="Deng Y."/>
            <person name="Zhang Y.Q."/>
        </authorList>
    </citation>
    <scope>NUCLEOTIDE SEQUENCE [LARGE SCALE GENOMIC DNA]</scope>
    <source>
        <strain evidence="3">CPCC 101403</strain>
    </source>
</reference>
<evidence type="ECO:0008006" key="4">
    <source>
        <dbReference type="Google" id="ProtNLM"/>
    </source>
</evidence>